<evidence type="ECO:0000313" key="1">
    <source>
        <dbReference type="EMBL" id="KAJ8707215.1"/>
    </source>
</evidence>
<comment type="caution">
    <text evidence="1">The sequence shown here is derived from an EMBL/GenBank/DDBJ whole genome shotgun (WGS) entry which is preliminary data.</text>
</comment>
<keyword evidence="2" id="KW-1185">Reference proteome</keyword>
<reference evidence="1" key="1">
    <citation type="submission" date="2023-03" db="EMBL/GenBank/DDBJ databases">
        <title>Chromosome-level genomes of two armyworms, Mythimna separata and Mythimna loreyi, provide insights into the biosynthesis and reception of sex pheromones.</title>
        <authorList>
            <person name="Zhao H."/>
        </authorList>
    </citation>
    <scope>NUCLEOTIDE SEQUENCE</scope>
    <source>
        <strain evidence="1">BeijingLab</strain>
    </source>
</reference>
<proteinExistence type="predicted"/>
<organism evidence="1 2">
    <name type="scientific">Mythimna loreyi</name>
    <dbReference type="NCBI Taxonomy" id="667449"/>
    <lineage>
        <taxon>Eukaryota</taxon>
        <taxon>Metazoa</taxon>
        <taxon>Ecdysozoa</taxon>
        <taxon>Arthropoda</taxon>
        <taxon>Hexapoda</taxon>
        <taxon>Insecta</taxon>
        <taxon>Pterygota</taxon>
        <taxon>Neoptera</taxon>
        <taxon>Endopterygota</taxon>
        <taxon>Lepidoptera</taxon>
        <taxon>Glossata</taxon>
        <taxon>Ditrysia</taxon>
        <taxon>Noctuoidea</taxon>
        <taxon>Noctuidae</taxon>
        <taxon>Noctuinae</taxon>
        <taxon>Hadenini</taxon>
        <taxon>Mythimna</taxon>
    </lineage>
</organism>
<dbReference type="EMBL" id="CM056805">
    <property type="protein sequence ID" value="KAJ8707215.1"/>
    <property type="molecule type" value="Genomic_DNA"/>
</dbReference>
<name>A0ACC2Q6R0_9NEOP</name>
<accession>A0ACC2Q6R0</accession>
<protein>
    <submittedName>
        <fullName evidence="1">Uncharacterized protein</fullName>
    </submittedName>
</protein>
<dbReference type="Proteomes" id="UP001231649">
    <property type="component" value="Chromosome 29"/>
</dbReference>
<gene>
    <name evidence="1" type="ORF">PYW08_011349</name>
</gene>
<sequence length="301" mass="28632">MSSFAVLLLCIQACLVQNICQACPGASVSAIVPARVSPCGLAAQGRAFGLASDLAYDRLVYPAAGYGAAAYGGSGEGNVAVAGELPVSGNTAVAGQVPIMGAVSFSGPAAAAGGVSISGKCACGAEVAGVSGLTAPCRLAAPALAASCGKAAPAWGLAYPSADFVGRSLAYDGIYAPNMEFSPTSGGALPVSSASAIAPTGISVMSDNAYEGVLAVDGELPFVSTVTLEGLVPSGGAGAVNYACGNGRTAMISETAAFAPAAAISPLAACGAGAAFTPAAPAGPGLGLRGGWAGRACGCAM</sequence>
<evidence type="ECO:0000313" key="2">
    <source>
        <dbReference type="Proteomes" id="UP001231649"/>
    </source>
</evidence>